<feature type="region of interest" description="Disordered" evidence="1">
    <location>
        <begin position="55"/>
        <end position="74"/>
    </location>
</feature>
<sequence>MALVVAGGGGGGRRDSNDSRGGGGGGAGGAIYIENPNLLQLSNNPINIVVGLGGSGSTSTSRRGSKGQDSKIETNQFNDIIAEGGGGGGSALTGSDLDGLQRNGGSGGSGGGGTSRTGFGGAGSSGFRGGNGVGNVNDNVTGGGGGGGAGGQGQDPNGATNGGRGGIGLSFNITNGLPAIIEGVGENIFAGGGGGVGGNPGGQGSSEPGGSGIGGNGNNTNSSGINGAGGNGITNTGSGGGAGFSRGGNGSSGIVIIKYNVAKILPVEFLYFRADYSSNKREAILNWATAKEWENSHFEVERSISGIKGFEKVGEVEGMGWTDQVTEYQFIDQQLPLGSHNVLYRLKQVDFSGEFQYSDVVSLRLPGVTFTHGVWRAYPNPTNGTALRIALMDRSQYDAEKLTFRIVHPMYVTEPTTVESEDKMNELLSNLALRVPKGVFVVEIQWGQKVEHIKILKQH</sequence>
<dbReference type="Pfam" id="PF21722">
    <property type="entry name" value="Gly_rich_2"/>
    <property type="match status" value="1"/>
</dbReference>
<protein>
    <submittedName>
        <fullName evidence="3">LPXTG-motif cell wall anchor domain protein</fullName>
    </submittedName>
</protein>
<feature type="compositionally biased region" description="Gly residues" evidence="1">
    <location>
        <begin position="195"/>
        <end position="217"/>
    </location>
</feature>
<evidence type="ECO:0000256" key="1">
    <source>
        <dbReference type="SAM" id="MobiDB-lite"/>
    </source>
</evidence>
<proteinExistence type="predicted"/>
<gene>
    <name evidence="3" type="ORF">A33Q_2451</name>
</gene>
<feature type="domain" description="Glycine-rich" evidence="2">
    <location>
        <begin position="3"/>
        <end position="259"/>
    </location>
</feature>
<dbReference type="AlphaFoldDB" id="S2DX71"/>
<evidence type="ECO:0000259" key="2">
    <source>
        <dbReference type="Pfam" id="PF21722"/>
    </source>
</evidence>
<keyword evidence="4" id="KW-1185">Reference proteome</keyword>
<reference evidence="3 4" key="1">
    <citation type="journal article" date="2013" name="Genome Announc.">
        <title>Draft Genome Sequence of Indibacter alkaliphilus Strain LW1T, Isolated from Lonar Lake, a Haloalkaline Lake in the Buldana District of Maharashtra, India.</title>
        <authorList>
            <person name="Singh A."/>
            <person name="Kumar Jangir P."/>
            <person name="Sharma R."/>
            <person name="Singh A."/>
            <person name="Kumar Pinnaka A."/>
            <person name="Shivaji S."/>
        </authorList>
    </citation>
    <scope>NUCLEOTIDE SEQUENCE [LARGE SCALE GENOMIC DNA]</scope>
    <source>
        <strain evidence="4">CCUG 57479 / KCTC 22604 / LW1</strain>
    </source>
</reference>
<feature type="compositionally biased region" description="Gly residues" evidence="1">
    <location>
        <begin position="20"/>
        <end position="29"/>
    </location>
</feature>
<evidence type="ECO:0000313" key="3">
    <source>
        <dbReference type="EMBL" id="EOZ96681.1"/>
    </source>
</evidence>
<dbReference type="STRING" id="1189612.A33Q_2451"/>
<feature type="region of interest" description="Disordered" evidence="1">
    <location>
        <begin position="79"/>
        <end position="163"/>
    </location>
</feature>
<dbReference type="RefSeq" id="WP_016255116.1">
    <property type="nucleotide sequence ID" value="NZ_ALWO02000033.1"/>
</dbReference>
<dbReference type="Proteomes" id="UP000006073">
    <property type="component" value="Unassembled WGS sequence"/>
</dbReference>
<evidence type="ECO:0000313" key="4">
    <source>
        <dbReference type="Proteomes" id="UP000006073"/>
    </source>
</evidence>
<feature type="compositionally biased region" description="Gly residues" evidence="1">
    <location>
        <begin position="141"/>
        <end position="153"/>
    </location>
</feature>
<feature type="region of interest" description="Disordered" evidence="1">
    <location>
        <begin position="1"/>
        <end position="29"/>
    </location>
</feature>
<name>S2DX71_INDAL</name>
<organism evidence="3 4">
    <name type="scientific">Indibacter alkaliphilus (strain CCUG 57479 / KCTC 22604 / LW1)</name>
    <dbReference type="NCBI Taxonomy" id="1189612"/>
    <lineage>
        <taxon>Bacteria</taxon>
        <taxon>Pseudomonadati</taxon>
        <taxon>Bacteroidota</taxon>
        <taxon>Cytophagia</taxon>
        <taxon>Cytophagales</taxon>
        <taxon>Cyclobacteriaceae</taxon>
    </lineage>
</organism>
<dbReference type="eggNOG" id="COG3210">
    <property type="taxonomic scope" value="Bacteria"/>
</dbReference>
<feature type="compositionally biased region" description="Gly residues" evidence="1">
    <location>
        <begin position="1"/>
        <end position="11"/>
    </location>
</feature>
<feature type="region of interest" description="Disordered" evidence="1">
    <location>
        <begin position="195"/>
        <end position="230"/>
    </location>
</feature>
<feature type="compositionally biased region" description="Gly residues" evidence="1">
    <location>
        <begin position="102"/>
        <end position="133"/>
    </location>
</feature>
<dbReference type="InterPro" id="IPR049304">
    <property type="entry name" value="Gly_rich_dom"/>
</dbReference>
<accession>S2DX71</accession>
<dbReference type="OrthoDB" id="1443240at2"/>
<comment type="caution">
    <text evidence="3">The sequence shown here is derived from an EMBL/GenBank/DDBJ whole genome shotgun (WGS) entry which is preliminary data.</text>
</comment>
<dbReference type="EMBL" id="ALWO02000033">
    <property type="protein sequence ID" value="EOZ96681.1"/>
    <property type="molecule type" value="Genomic_DNA"/>
</dbReference>